<evidence type="ECO:0000313" key="2">
    <source>
        <dbReference type="EMBL" id="KLN59249.1"/>
    </source>
</evidence>
<dbReference type="OrthoDB" id="8479987at2"/>
<proteinExistence type="predicted"/>
<name>A0A0H2M9P4_9PROT</name>
<dbReference type="RefSeq" id="WP_047765661.1">
    <property type="nucleotide sequence ID" value="NZ_LAQL01000017.1"/>
</dbReference>
<comment type="caution">
    <text evidence="2">The sequence shown here is derived from an EMBL/GenBank/DDBJ whole genome shotgun (WGS) entry which is preliminary data.</text>
</comment>
<accession>A0A0H2M9P4</accession>
<dbReference type="EMBL" id="LAQL01000017">
    <property type="protein sequence ID" value="KLN59249.1"/>
    <property type="molecule type" value="Genomic_DNA"/>
</dbReference>
<evidence type="ECO:0000313" key="3">
    <source>
        <dbReference type="Proteomes" id="UP000035444"/>
    </source>
</evidence>
<gene>
    <name evidence="2" type="ORF">WH96_18165</name>
</gene>
<keyword evidence="3" id="KW-1185">Reference proteome</keyword>
<dbReference type="AlphaFoldDB" id="A0A0H2M9P4"/>
<feature type="compositionally biased region" description="Acidic residues" evidence="1">
    <location>
        <begin position="77"/>
        <end position="88"/>
    </location>
</feature>
<evidence type="ECO:0000256" key="1">
    <source>
        <dbReference type="SAM" id="MobiDB-lite"/>
    </source>
</evidence>
<dbReference type="Proteomes" id="UP000035444">
    <property type="component" value="Unassembled WGS sequence"/>
</dbReference>
<organism evidence="2 3">
    <name type="scientific">Kiloniella spongiae</name>
    <dbReference type="NCBI Taxonomy" id="1489064"/>
    <lineage>
        <taxon>Bacteria</taxon>
        <taxon>Pseudomonadati</taxon>
        <taxon>Pseudomonadota</taxon>
        <taxon>Alphaproteobacteria</taxon>
        <taxon>Rhodospirillales</taxon>
        <taxon>Kiloniellaceae</taxon>
        <taxon>Kiloniella</taxon>
    </lineage>
</organism>
<reference evidence="2 3" key="1">
    <citation type="submission" date="2015-03" db="EMBL/GenBank/DDBJ databases">
        <title>Genome Sequence of Kiloniella spongiae MEBiC09566, isolated from a marine sponge.</title>
        <authorList>
            <person name="Shao Z."/>
            <person name="Wang L."/>
            <person name="Li X."/>
        </authorList>
    </citation>
    <scope>NUCLEOTIDE SEQUENCE [LARGE SCALE GENOMIC DNA]</scope>
    <source>
        <strain evidence="2 3">MEBiC09566</strain>
    </source>
</reference>
<sequence>MEHVFTDGVGSITVVNGNVRIELRQIVRDPNNVGKLISEPTTTLIMPLSSLKDATVKLANTMEKIQSDEKAKAQMESQEDDEDALTQL</sequence>
<feature type="region of interest" description="Disordered" evidence="1">
    <location>
        <begin position="67"/>
        <end position="88"/>
    </location>
</feature>
<protein>
    <submittedName>
        <fullName evidence="2">Uncharacterized protein</fullName>
    </submittedName>
</protein>